<name>A0ABN0UWL3_9ACTN</name>
<evidence type="ECO:0000313" key="3">
    <source>
        <dbReference type="Proteomes" id="UP001500967"/>
    </source>
</evidence>
<organism evidence="2 3">
    <name type="scientific">Cryptosporangium japonicum</name>
    <dbReference type="NCBI Taxonomy" id="80872"/>
    <lineage>
        <taxon>Bacteria</taxon>
        <taxon>Bacillati</taxon>
        <taxon>Actinomycetota</taxon>
        <taxon>Actinomycetes</taxon>
        <taxon>Cryptosporangiales</taxon>
        <taxon>Cryptosporangiaceae</taxon>
        <taxon>Cryptosporangium</taxon>
    </lineage>
</organism>
<protein>
    <submittedName>
        <fullName evidence="2">Uncharacterized protein</fullName>
    </submittedName>
</protein>
<reference evidence="2 3" key="1">
    <citation type="journal article" date="2019" name="Int. J. Syst. Evol. Microbiol.">
        <title>The Global Catalogue of Microorganisms (GCM) 10K type strain sequencing project: providing services to taxonomists for standard genome sequencing and annotation.</title>
        <authorList>
            <consortium name="The Broad Institute Genomics Platform"/>
            <consortium name="The Broad Institute Genome Sequencing Center for Infectious Disease"/>
            <person name="Wu L."/>
            <person name="Ma J."/>
        </authorList>
    </citation>
    <scope>NUCLEOTIDE SEQUENCE [LARGE SCALE GENOMIC DNA]</scope>
    <source>
        <strain evidence="2 3">JCM 10425</strain>
    </source>
</reference>
<keyword evidence="3" id="KW-1185">Reference proteome</keyword>
<dbReference type="EMBL" id="BAAAGX010000023">
    <property type="protein sequence ID" value="GAA0263788.1"/>
    <property type="molecule type" value="Genomic_DNA"/>
</dbReference>
<sequence>MLSMPIAERPNRPPVTQRSVLPAPPVPANISAIAADPASIGNIIMAWPHARPLGGGIAGGASRISSPSGNPGAGRRGGRLTMTVPTDPPSV</sequence>
<comment type="caution">
    <text evidence="2">The sequence shown here is derived from an EMBL/GenBank/DDBJ whole genome shotgun (WGS) entry which is preliminary data.</text>
</comment>
<accession>A0ABN0UWL3</accession>
<proteinExistence type="predicted"/>
<gene>
    <name evidence="2" type="ORF">GCM10009539_57390</name>
</gene>
<evidence type="ECO:0000313" key="2">
    <source>
        <dbReference type="EMBL" id="GAA0263788.1"/>
    </source>
</evidence>
<dbReference type="Proteomes" id="UP001500967">
    <property type="component" value="Unassembled WGS sequence"/>
</dbReference>
<feature type="region of interest" description="Disordered" evidence="1">
    <location>
        <begin position="1"/>
        <end position="22"/>
    </location>
</feature>
<feature type="region of interest" description="Disordered" evidence="1">
    <location>
        <begin position="58"/>
        <end position="91"/>
    </location>
</feature>
<evidence type="ECO:0000256" key="1">
    <source>
        <dbReference type="SAM" id="MobiDB-lite"/>
    </source>
</evidence>
<feature type="compositionally biased region" description="Low complexity" evidence="1">
    <location>
        <begin position="60"/>
        <end position="69"/>
    </location>
</feature>